<dbReference type="GO" id="GO:0005737">
    <property type="term" value="C:cytoplasm"/>
    <property type="evidence" value="ECO:0007669"/>
    <property type="project" value="UniProtKB-SubCell"/>
</dbReference>
<protein>
    <recommendedName>
        <fullName evidence="5 6">Peptide chain release factor 1</fullName>
        <shortName evidence="5">RF-1</shortName>
    </recommendedName>
</protein>
<dbReference type="InterPro" id="IPR045853">
    <property type="entry name" value="Pep_chain_release_fac_I_sf"/>
</dbReference>
<keyword evidence="9" id="KW-1185">Reference proteome</keyword>
<evidence type="ECO:0000256" key="2">
    <source>
        <dbReference type="ARBA" id="ARBA00010835"/>
    </source>
</evidence>
<evidence type="ECO:0000313" key="8">
    <source>
        <dbReference type="EMBL" id="NGO39426.1"/>
    </source>
</evidence>
<dbReference type="InterPro" id="IPR005139">
    <property type="entry name" value="PCRF"/>
</dbReference>
<dbReference type="SUPFAM" id="SSF75620">
    <property type="entry name" value="Release factor"/>
    <property type="match status" value="1"/>
</dbReference>
<sequence>MDMKPYIERFRRRLAELETALADPVVATQPARLQELAREYARLKELVTTGDQYLRVEEELQRNRDLLEAEPPQSELAPLIREEIARCESDLARLTRELQRGLLPPDPADHRNIVMEIRAGAGGQEAALFAADLYRMYTRYAEARGWKVEPIDASPSDLGGFKEVIFLVSGSDVYQRLKYESGVHRVQRVPVTEAQGRIHTSTCTVAVLPEAEEVDVEIKPEELEITVSRASGPGGQGVNTTDSAVQILHKPTGLIVRCADERSQQKNKAKALRVLRARLLEAKRAEEAARYAAQRRAQVGTGERNERIRTYNFPQNRVTDHRIDLTLYNLGAILDGDLDPVIEPLMAHDLTRRLEEWTRNQPA</sequence>
<accession>A0A6M1RIB9</accession>
<dbReference type="GO" id="GO:0016149">
    <property type="term" value="F:translation release factor activity, codon specific"/>
    <property type="evidence" value="ECO:0007669"/>
    <property type="project" value="UniProtKB-UniRule"/>
</dbReference>
<dbReference type="PANTHER" id="PTHR43804:SF7">
    <property type="entry name" value="LD18447P"/>
    <property type="match status" value="1"/>
</dbReference>
<gene>
    <name evidence="5 8" type="primary">prfA</name>
    <name evidence="8" type="ORF">G4L39_08445</name>
</gene>
<feature type="domain" description="Prokaryotic-type class I peptide chain release factors" evidence="7">
    <location>
        <begin position="229"/>
        <end position="245"/>
    </location>
</feature>
<dbReference type="EMBL" id="JAAKYA010000053">
    <property type="protein sequence ID" value="NGO39426.1"/>
    <property type="molecule type" value="Genomic_DNA"/>
</dbReference>
<proteinExistence type="inferred from homology"/>
<comment type="function">
    <text evidence="1 5">Peptide chain release factor 1 directs the termination of translation in response to the peptide chain termination codons UAG and UAA.</text>
</comment>
<dbReference type="AlphaFoldDB" id="A0A6M1RIB9"/>
<dbReference type="PANTHER" id="PTHR43804">
    <property type="entry name" value="LD18447P"/>
    <property type="match status" value="1"/>
</dbReference>
<dbReference type="Pfam" id="PF03462">
    <property type="entry name" value="PCRF"/>
    <property type="match status" value="1"/>
</dbReference>
<evidence type="ECO:0000256" key="4">
    <source>
        <dbReference type="ARBA" id="ARBA00022917"/>
    </source>
</evidence>
<keyword evidence="4 5" id="KW-0648">Protein biosynthesis</keyword>
<evidence type="ECO:0000256" key="6">
    <source>
        <dbReference type="NCBIfam" id="TIGR00019"/>
    </source>
</evidence>
<dbReference type="Gene3D" id="3.30.160.20">
    <property type="match status" value="1"/>
</dbReference>
<comment type="PTM">
    <text evidence="5">Methylated by PrmC. Methylation increases the termination efficiency of RF1.</text>
</comment>
<evidence type="ECO:0000259" key="7">
    <source>
        <dbReference type="PROSITE" id="PS00745"/>
    </source>
</evidence>
<dbReference type="FunFam" id="3.30.70.1660:FF:000002">
    <property type="entry name" value="Peptide chain release factor 1"/>
    <property type="match status" value="1"/>
</dbReference>
<dbReference type="Pfam" id="PF00472">
    <property type="entry name" value="RF-1"/>
    <property type="match status" value="1"/>
</dbReference>
<feature type="modified residue" description="N5-methylglutamine" evidence="5">
    <location>
        <position position="236"/>
    </location>
</feature>
<reference evidence="8 9" key="1">
    <citation type="submission" date="2020-02" db="EMBL/GenBank/DDBJ databases">
        <title>Draft genome sequence of Limisphaera ngatamarikiensis NGM72.4T, a thermophilic Verrucomicrobia grouped in subdivision 3.</title>
        <authorList>
            <person name="Carere C.R."/>
            <person name="Steen J."/>
            <person name="Hugenholtz P."/>
            <person name="Stott M.B."/>
        </authorList>
    </citation>
    <scope>NUCLEOTIDE SEQUENCE [LARGE SCALE GENOMIC DNA]</scope>
    <source>
        <strain evidence="8 9">NGM72.4</strain>
    </source>
</reference>
<dbReference type="SMART" id="SM00937">
    <property type="entry name" value="PCRF"/>
    <property type="match status" value="1"/>
</dbReference>
<dbReference type="InterPro" id="IPR000352">
    <property type="entry name" value="Pep_chain_release_fac_I"/>
</dbReference>
<dbReference type="Proteomes" id="UP000477311">
    <property type="component" value="Unassembled WGS sequence"/>
</dbReference>
<dbReference type="NCBIfam" id="NF001859">
    <property type="entry name" value="PRK00591.1"/>
    <property type="match status" value="1"/>
</dbReference>
<comment type="similarity">
    <text evidence="2 5">Belongs to the prokaryotic/mitochondrial release factor family.</text>
</comment>
<comment type="caution">
    <text evidence="8">The sequence shown here is derived from an EMBL/GenBank/DDBJ whole genome shotgun (WGS) entry which is preliminary data.</text>
</comment>
<dbReference type="Gene3D" id="6.10.140.1950">
    <property type="match status" value="1"/>
</dbReference>
<dbReference type="Gene3D" id="3.30.70.1660">
    <property type="match status" value="1"/>
</dbReference>
<dbReference type="PROSITE" id="PS00745">
    <property type="entry name" value="RF_PROK_I"/>
    <property type="match status" value="1"/>
</dbReference>
<evidence type="ECO:0000256" key="5">
    <source>
        <dbReference type="HAMAP-Rule" id="MF_00093"/>
    </source>
</evidence>
<comment type="subcellular location">
    <subcellularLocation>
        <location evidence="5">Cytoplasm</location>
    </subcellularLocation>
</comment>
<dbReference type="FunFam" id="3.30.160.20:FF:000004">
    <property type="entry name" value="Peptide chain release factor 1"/>
    <property type="match status" value="1"/>
</dbReference>
<organism evidence="8 9">
    <name type="scientific">Limisphaera ngatamarikiensis</name>
    <dbReference type="NCBI Taxonomy" id="1324935"/>
    <lineage>
        <taxon>Bacteria</taxon>
        <taxon>Pseudomonadati</taxon>
        <taxon>Verrucomicrobiota</taxon>
        <taxon>Verrucomicrobiia</taxon>
        <taxon>Limisphaerales</taxon>
        <taxon>Limisphaeraceae</taxon>
        <taxon>Limisphaera</taxon>
    </lineage>
</organism>
<dbReference type="InterPro" id="IPR004373">
    <property type="entry name" value="RF-1"/>
</dbReference>
<dbReference type="HAMAP" id="MF_00093">
    <property type="entry name" value="Rel_fac_1"/>
    <property type="match status" value="1"/>
</dbReference>
<dbReference type="NCBIfam" id="TIGR00019">
    <property type="entry name" value="prfA"/>
    <property type="match status" value="1"/>
</dbReference>
<keyword evidence="3 5" id="KW-0488">Methylation</keyword>
<name>A0A6M1RIB9_9BACT</name>
<evidence type="ECO:0000256" key="3">
    <source>
        <dbReference type="ARBA" id="ARBA00022481"/>
    </source>
</evidence>
<dbReference type="InterPro" id="IPR050057">
    <property type="entry name" value="Prokaryotic/Mito_RF"/>
</dbReference>
<evidence type="ECO:0000313" key="9">
    <source>
        <dbReference type="Proteomes" id="UP000477311"/>
    </source>
</evidence>
<keyword evidence="5" id="KW-0963">Cytoplasm</keyword>
<dbReference type="RefSeq" id="WP_165107438.1">
    <property type="nucleotide sequence ID" value="NZ_JAAKYA010000053.1"/>
</dbReference>
<evidence type="ECO:0000256" key="1">
    <source>
        <dbReference type="ARBA" id="ARBA00002986"/>
    </source>
</evidence>